<organism evidence="1 2">
    <name type="scientific">Cryobacterium cheniae</name>
    <dbReference type="NCBI Taxonomy" id="1259262"/>
    <lineage>
        <taxon>Bacteria</taxon>
        <taxon>Bacillati</taxon>
        <taxon>Actinomycetota</taxon>
        <taxon>Actinomycetes</taxon>
        <taxon>Micrococcales</taxon>
        <taxon>Microbacteriaceae</taxon>
        <taxon>Cryobacterium</taxon>
    </lineage>
</organism>
<name>A0A4R8XJ24_9MICO</name>
<reference evidence="1 2" key="1">
    <citation type="submission" date="2019-03" db="EMBL/GenBank/DDBJ databases">
        <title>Genomics of glacier-inhabiting Cryobacterium strains.</title>
        <authorList>
            <person name="Liu Q."/>
            <person name="Xin Y.-H."/>
        </authorList>
    </citation>
    <scope>NUCLEOTIDE SEQUENCE [LARGE SCALE GENOMIC DNA]</scope>
    <source>
        <strain evidence="1 2">TMT2-48-2</strain>
    </source>
</reference>
<dbReference type="SUPFAM" id="SSF53448">
    <property type="entry name" value="Nucleotide-diphospho-sugar transferases"/>
    <property type="match status" value="1"/>
</dbReference>
<accession>A0A4R8XJ24</accession>
<dbReference type="PANTHER" id="PTHR43179">
    <property type="entry name" value="RHAMNOSYLTRANSFERASE WBBL"/>
    <property type="match status" value="1"/>
</dbReference>
<dbReference type="CDD" id="cd04186">
    <property type="entry name" value="GT_2_like_c"/>
    <property type="match status" value="1"/>
</dbReference>
<comment type="caution">
    <text evidence="1">The sequence shown here is derived from an EMBL/GenBank/DDBJ whole genome shotgun (WGS) entry which is preliminary data.</text>
</comment>
<keyword evidence="1" id="KW-0808">Transferase</keyword>
<dbReference type="InterPro" id="IPR029044">
    <property type="entry name" value="Nucleotide-diphossugar_trans"/>
</dbReference>
<protein>
    <submittedName>
        <fullName evidence="1">Glycosyltransferase family 2 protein</fullName>
    </submittedName>
</protein>
<dbReference type="PANTHER" id="PTHR43179:SF7">
    <property type="entry name" value="RHAMNOSYLTRANSFERASE WBBL"/>
    <property type="match status" value="1"/>
</dbReference>
<keyword evidence="2" id="KW-1185">Reference proteome</keyword>
<dbReference type="Gene3D" id="3.90.550.10">
    <property type="entry name" value="Spore Coat Polysaccharide Biosynthesis Protein SpsA, Chain A"/>
    <property type="match status" value="1"/>
</dbReference>
<gene>
    <name evidence="1" type="ORF">E3T23_14225</name>
</gene>
<sequence>MNDSVVIVTVTHNSSAVLPRFLVTARGATRVLTPIVVVDNASQDVDEARMLSEAGQARFLGLDSNRGYGDGIARGIASHAAAADFILISNPDVEFAPGSIDILLDAARNNPQAGSLGPKIIDPAGTTYPSARPVPSLSTGIGHALFSRIWPTNPWTRSYRPIPVVSSHDIVPAGWLSGACLLVRRSAYDSVGGFDTSYFMYFEDVDLGDRLGKNGWTNLYVPEAVVVHTGAHSTSQSRDAMERKHHESAYQFLSRKYSAWYFSPVRGILRLGLHLRGRRHLPGR</sequence>
<evidence type="ECO:0000313" key="1">
    <source>
        <dbReference type="EMBL" id="TFC76670.1"/>
    </source>
</evidence>
<dbReference type="EMBL" id="SOGN01000065">
    <property type="protein sequence ID" value="TFC76670.1"/>
    <property type="molecule type" value="Genomic_DNA"/>
</dbReference>
<proteinExistence type="predicted"/>
<dbReference type="Pfam" id="PF13641">
    <property type="entry name" value="Glyco_tranf_2_3"/>
    <property type="match status" value="1"/>
</dbReference>
<dbReference type="AlphaFoldDB" id="A0A4R8XJ24"/>
<evidence type="ECO:0000313" key="2">
    <source>
        <dbReference type="Proteomes" id="UP000298433"/>
    </source>
</evidence>
<dbReference type="GO" id="GO:0016740">
    <property type="term" value="F:transferase activity"/>
    <property type="evidence" value="ECO:0007669"/>
    <property type="project" value="UniProtKB-KW"/>
</dbReference>
<dbReference type="OrthoDB" id="9771846at2"/>
<dbReference type="Proteomes" id="UP000298433">
    <property type="component" value="Unassembled WGS sequence"/>
</dbReference>